<dbReference type="OrthoDB" id="9978460at2759"/>
<sequence length="258" mass="29260">MARFEKDFRQLCRQIDSLSAGQARASCDNIFNRSNSVSRASFLSDSSSSDSDESNSSQAFYIEITPRDGPYAHGSFVFRIEASSESDYPDCQPIVSCLTRIYHPNIDTTYQNCYNNVCVSTLNDWDGGANSTFEDLLQGLMFLFHSPNVDDPLTSNVSTDEKEFLTNIRIAIEGGTIEDYDNDPFEMNYGYKQYLIEKEKQQIKEGEQIDDNLVNILTREPNFKQLFNADTLEFLMNNTSESSLSHSTRHNKEASINS</sequence>
<reference evidence="2" key="1">
    <citation type="submission" date="2021-02" db="EMBL/GenBank/DDBJ databases">
        <authorList>
            <person name="Nowell W R."/>
        </authorList>
    </citation>
    <scope>NUCLEOTIDE SEQUENCE</scope>
</reference>
<organism evidence="2 3">
    <name type="scientific">Rotaria sordida</name>
    <dbReference type="NCBI Taxonomy" id="392033"/>
    <lineage>
        <taxon>Eukaryota</taxon>
        <taxon>Metazoa</taxon>
        <taxon>Spiralia</taxon>
        <taxon>Gnathifera</taxon>
        <taxon>Rotifera</taxon>
        <taxon>Eurotatoria</taxon>
        <taxon>Bdelloidea</taxon>
        <taxon>Philodinida</taxon>
        <taxon>Philodinidae</taxon>
        <taxon>Rotaria</taxon>
    </lineage>
</organism>
<name>A0A813QT62_9BILA</name>
<dbReference type="Pfam" id="PF00179">
    <property type="entry name" value="UQ_con"/>
    <property type="match status" value="1"/>
</dbReference>
<dbReference type="InterPro" id="IPR016135">
    <property type="entry name" value="UBQ-conjugating_enzyme/RWD"/>
</dbReference>
<accession>A0A813QT62</accession>
<dbReference type="SUPFAM" id="SSF54495">
    <property type="entry name" value="UBC-like"/>
    <property type="match status" value="1"/>
</dbReference>
<dbReference type="PANTHER" id="PTHR24068">
    <property type="entry name" value="UBIQUITIN-CONJUGATING ENZYME E2"/>
    <property type="match status" value="1"/>
</dbReference>
<feature type="domain" description="UBC core" evidence="1">
    <location>
        <begin position="25"/>
        <end position="193"/>
    </location>
</feature>
<dbReference type="CDD" id="cd23794">
    <property type="entry name" value="UBCc_UBE2F_UBE2M"/>
    <property type="match status" value="1"/>
</dbReference>
<dbReference type="EMBL" id="CAJNOO010000052">
    <property type="protein sequence ID" value="CAF0772557.1"/>
    <property type="molecule type" value="Genomic_DNA"/>
</dbReference>
<dbReference type="InterPro" id="IPR000608">
    <property type="entry name" value="UBC"/>
</dbReference>
<dbReference type="PROSITE" id="PS50127">
    <property type="entry name" value="UBC_2"/>
    <property type="match status" value="1"/>
</dbReference>
<dbReference type="SMART" id="SM00212">
    <property type="entry name" value="UBCc"/>
    <property type="match status" value="1"/>
</dbReference>
<evidence type="ECO:0000313" key="2">
    <source>
        <dbReference type="EMBL" id="CAF0772557.1"/>
    </source>
</evidence>
<protein>
    <recommendedName>
        <fullName evidence="1">UBC core domain-containing protein</fullName>
    </recommendedName>
</protein>
<dbReference type="Gene3D" id="3.10.110.10">
    <property type="entry name" value="Ubiquitin Conjugating Enzyme"/>
    <property type="match status" value="1"/>
</dbReference>
<gene>
    <name evidence="2" type="ORF">RFH988_LOCUS2449</name>
</gene>
<evidence type="ECO:0000259" key="1">
    <source>
        <dbReference type="PROSITE" id="PS50127"/>
    </source>
</evidence>
<proteinExistence type="predicted"/>
<dbReference type="AlphaFoldDB" id="A0A813QT62"/>
<evidence type="ECO:0000313" key="3">
    <source>
        <dbReference type="Proteomes" id="UP000663882"/>
    </source>
</evidence>
<dbReference type="Proteomes" id="UP000663882">
    <property type="component" value="Unassembled WGS sequence"/>
</dbReference>
<comment type="caution">
    <text evidence="2">The sequence shown here is derived from an EMBL/GenBank/DDBJ whole genome shotgun (WGS) entry which is preliminary data.</text>
</comment>